<accession>A6UWI6</accession>
<dbReference type="InterPro" id="IPR017896">
    <property type="entry name" value="4Fe4S_Fe-S-bd"/>
</dbReference>
<evidence type="ECO:0000256" key="7">
    <source>
        <dbReference type="ARBA" id="ARBA00022982"/>
    </source>
</evidence>
<dbReference type="PROSITE" id="PS51379">
    <property type="entry name" value="4FE4S_FER_2"/>
    <property type="match status" value="2"/>
</dbReference>
<gene>
    <name evidence="14" type="ordered locus">Maeo_1282</name>
</gene>
<evidence type="ECO:0000256" key="1">
    <source>
        <dbReference type="ARBA" id="ARBA00001966"/>
    </source>
</evidence>
<dbReference type="GO" id="GO:0016625">
    <property type="term" value="F:oxidoreductase activity, acting on the aldehyde or oxo group of donors, iron-sulfur protein as acceptor"/>
    <property type="evidence" value="ECO:0007669"/>
    <property type="project" value="InterPro"/>
</dbReference>
<dbReference type="GO" id="GO:0046872">
    <property type="term" value="F:metal ion binding"/>
    <property type="evidence" value="ECO:0007669"/>
    <property type="project" value="UniProtKB-KW"/>
</dbReference>
<evidence type="ECO:0000313" key="15">
    <source>
        <dbReference type="Proteomes" id="UP000001106"/>
    </source>
</evidence>
<dbReference type="Proteomes" id="UP000001106">
    <property type="component" value="Chromosome"/>
</dbReference>
<evidence type="ECO:0000256" key="12">
    <source>
        <dbReference type="ARBA" id="ARBA00044818"/>
    </source>
</evidence>
<keyword evidence="14" id="KW-0670">Pyruvate</keyword>
<keyword evidence="9" id="KW-0411">Iron-sulfur</keyword>
<feature type="domain" description="4Fe-4S ferredoxin-type" evidence="13">
    <location>
        <begin position="55"/>
        <end position="84"/>
    </location>
</feature>
<evidence type="ECO:0000256" key="9">
    <source>
        <dbReference type="ARBA" id="ARBA00023014"/>
    </source>
</evidence>
<dbReference type="InterPro" id="IPR011898">
    <property type="entry name" value="PorD_KorD"/>
</dbReference>
<evidence type="ECO:0000256" key="2">
    <source>
        <dbReference type="ARBA" id="ARBA00011595"/>
    </source>
</evidence>
<evidence type="ECO:0000256" key="8">
    <source>
        <dbReference type="ARBA" id="ARBA00023004"/>
    </source>
</evidence>
<name>A6UWI6_META3</name>
<evidence type="ECO:0000256" key="10">
    <source>
        <dbReference type="ARBA" id="ARBA00044788"/>
    </source>
</evidence>
<protein>
    <recommendedName>
        <fullName evidence="10">Pyruvate synthase subunit PorD</fullName>
    </recommendedName>
    <alternativeName>
        <fullName evidence="12">Pyruvate oxidoreductase delta chain</fullName>
    </alternativeName>
    <alternativeName>
        <fullName evidence="11">Pyruvic-ferredoxin oxidoreductase subunit delta</fullName>
    </alternativeName>
</protein>
<dbReference type="InterPro" id="IPR017900">
    <property type="entry name" value="4Fe4S_Fe_S_CS"/>
</dbReference>
<dbReference type="RefSeq" id="WP_011973990.1">
    <property type="nucleotide sequence ID" value="NC_009635.1"/>
</dbReference>
<keyword evidence="3" id="KW-0813">Transport</keyword>
<keyword evidence="7" id="KW-0249">Electron transport</keyword>
<dbReference type="STRING" id="419665.Maeo_1282"/>
<dbReference type="PANTHER" id="PTHR43724">
    <property type="entry name" value="PYRUVATE SYNTHASE SUBUNIT PORD"/>
    <property type="match status" value="1"/>
</dbReference>
<dbReference type="SUPFAM" id="SSF54862">
    <property type="entry name" value="4Fe-4S ferredoxins"/>
    <property type="match status" value="1"/>
</dbReference>
<keyword evidence="5" id="KW-0479">Metal-binding</keyword>
<feature type="domain" description="4Fe-4S ferredoxin-type" evidence="13">
    <location>
        <begin position="25"/>
        <end position="54"/>
    </location>
</feature>
<proteinExistence type="predicted"/>
<dbReference type="Gene3D" id="3.30.70.20">
    <property type="match status" value="1"/>
</dbReference>
<keyword evidence="6" id="KW-0677">Repeat</keyword>
<dbReference type="GeneID" id="5326525"/>
<dbReference type="AlphaFoldDB" id="A6UWI6"/>
<comment type="cofactor">
    <cofactor evidence="1">
        <name>[4Fe-4S] cluster</name>
        <dbReference type="ChEBI" id="CHEBI:49883"/>
    </cofactor>
</comment>
<organism evidence="14 15">
    <name type="scientific">Methanococcus aeolicus (strain ATCC BAA-1280 / DSM 17508 / OCM 812 / Nankai-3)</name>
    <dbReference type="NCBI Taxonomy" id="419665"/>
    <lineage>
        <taxon>Archaea</taxon>
        <taxon>Methanobacteriati</taxon>
        <taxon>Methanobacteriota</taxon>
        <taxon>Methanomada group</taxon>
        <taxon>Methanococci</taxon>
        <taxon>Methanococcales</taxon>
        <taxon>Methanococcaceae</taxon>
        <taxon>Methanococcus</taxon>
    </lineage>
</organism>
<evidence type="ECO:0000256" key="4">
    <source>
        <dbReference type="ARBA" id="ARBA00022485"/>
    </source>
</evidence>
<dbReference type="eggNOG" id="arCOG01605">
    <property type="taxonomic scope" value="Archaea"/>
</dbReference>
<dbReference type="NCBIfam" id="TIGR02179">
    <property type="entry name" value="PorD_KorD"/>
    <property type="match status" value="1"/>
</dbReference>
<evidence type="ECO:0000313" key="14">
    <source>
        <dbReference type="EMBL" id="ABR56858.1"/>
    </source>
</evidence>
<dbReference type="HOGENOM" id="CLU_139698_1_1_2"/>
<dbReference type="EMBL" id="CP000743">
    <property type="protein sequence ID" value="ABR56858.1"/>
    <property type="molecule type" value="Genomic_DNA"/>
</dbReference>
<evidence type="ECO:0000256" key="11">
    <source>
        <dbReference type="ARBA" id="ARBA00044816"/>
    </source>
</evidence>
<dbReference type="PROSITE" id="PS00198">
    <property type="entry name" value="4FE4S_FER_1"/>
    <property type="match status" value="1"/>
</dbReference>
<evidence type="ECO:0000256" key="5">
    <source>
        <dbReference type="ARBA" id="ARBA00022723"/>
    </source>
</evidence>
<dbReference type="GO" id="GO:0051539">
    <property type="term" value="F:4 iron, 4 sulfur cluster binding"/>
    <property type="evidence" value="ECO:0007669"/>
    <property type="project" value="UniProtKB-KW"/>
</dbReference>
<dbReference type="OrthoDB" id="23478at2157"/>
<dbReference type="Pfam" id="PF14697">
    <property type="entry name" value="Fer4_21"/>
    <property type="match status" value="1"/>
</dbReference>
<evidence type="ECO:0000256" key="6">
    <source>
        <dbReference type="ARBA" id="ARBA00022737"/>
    </source>
</evidence>
<dbReference type="NCBIfam" id="NF040684">
    <property type="entry name" value="PorD_Arch"/>
    <property type="match status" value="1"/>
</dbReference>
<evidence type="ECO:0000256" key="3">
    <source>
        <dbReference type="ARBA" id="ARBA00022448"/>
    </source>
</evidence>
<dbReference type="InterPro" id="IPR053389">
    <property type="entry name" value="Pyruvate_synthase_PorD"/>
</dbReference>
<evidence type="ECO:0000259" key="13">
    <source>
        <dbReference type="PROSITE" id="PS51379"/>
    </source>
</evidence>
<sequence length="86" mass="9619">MTTIGAIIYEPGSSRNNKTGSWRVFIPTMDSDKCIMCENCFIFCPDSSIIEGEDGKFKIDYDYCKGCLICVEECPVNAVTSAREEK</sequence>
<dbReference type="KEGG" id="mae:Maeo_1282"/>
<dbReference type="PANTHER" id="PTHR43724:SF2">
    <property type="entry name" value="PYRUVATE SYNTHASE SUBUNIT PORD"/>
    <property type="match status" value="1"/>
</dbReference>
<keyword evidence="8" id="KW-0408">Iron</keyword>
<reference evidence="14" key="1">
    <citation type="submission" date="2007-06" db="EMBL/GenBank/DDBJ databases">
        <title>Complete sequence of Methanococcus aeolicus Nankai-3.</title>
        <authorList>
            <consortium name="US DOE Joint Genome Institute"/>
            <person name="Copeland A."/>
            <person name="Lucas S."/>
            <person name="Lapidus A."/>
            <person name="Barry K."/>
            <person name="Glavina del Rio T."/>
            <person name="Dalin E."/>
            <person name="Tice H."/>
            <person name="Pitluck S."/>
            <person name="Chain P."/>
            <person name="Malfatti S."/>
            <person name="Shin M."/>
            <person name="Vergez L."/>
            <person name="Schmutz J."/>
            <person name="Larimer F."/>
            <person name="Land M."/>
            <person name="Hauser L."/>
            <person name="Kyrpides N."/>
            <person name="Lykidis A."/>
            <person name="Sieprawska-Lupa M."/>
            <person name="Whitman W.B."/>
            <person name="Richardson P."/>
        </authorList>
    </citation>
    <scope>NUCLEOTIDE SEQUENCE [LARGE SCALE GENOMIC DNA]</scope>
    <source>
        <strain evidence="14">Nankai-3</strain>
    </source>
</reference>
<keyword evidence="15" id="KW-1185">Reference proteome</keyword>
<keyword evidence="4" id="KW-0004">4Fe-4S</keyword>
<comment type="subunit">
    <text evidence="2">Heterotetramer of one alpha, one beta, one delta and one gamma chain.</text>
</comment>